<dbReference type="Proteomes" id="UP000596351">
    <property type="component" value="Chromosome"/>
</dbReference>
<proteinExistence type="predicted"/>
<accession>A0ABX7EU23</accession>
<dbReference type="SUPFAM" id="SSF46785">
    <property type="entry name" value="Winged helix' DNA-binding domain"/>
    <property type="match status" value="1"/>
</dbReference>
<dbReference type="EMBL" id="CP032405">
    <property type="protein sequence ID" value="QRF51609.1"/>
    <property type="molecule type" value="Genomic_DNA"/>
</dbReference>
<sequence length="122" mass="13728">MSDHRALRAYFEAGQYMASLSSTLELPVSIFVTFMGAAMWADRRDHVDGPMPLEELAARTGRTPSSISGHLRYLGDRYRDGKPGFGLVKTYEHPTNGRMKTFQLTPKGEAVAEHLRYLHGRD</sequence>
<keyword evidence="2" id="KW-1185">Reference proteome</keyword>
<protein>
    <recommendedName>
        <fullName evidence="3">MarR family transcriptional regulator</fullName>
    </recommendedName>
</protein>
<name>A0ABX7EU23_9HYPH</name>
<dbReference type="Gene3D" id="1.10.10.10">
    <property type="entry name" value="Winged helix-like DNA-binding domain superfamily/Winged helix DNA-binding domain"/>
    <property type="match status" value="1"/>
</dbReference>
<evidence type="ECO:0000313" key="1">
    <source>
        <dbReference type="EMBL" id="QRF51609.1"/>
    </source>
</evidence>
<evidence type="ECO:0008006" key="3">
    <source>
        <dbReference type="Google" id="ProtNLM"/>
    </source>
</evidence>
<reference evidence="1 2" key="1">
    <citation type="submission" date="2018-09" db="EMBL/GenBank/DDBJ databases">
        <title>Rhizobium sp. MAE2-X.</title>
        <authorList>
            <person name="Lee Y."/>
            <person name="Jeon C.O."/>
        </authorList>
    </citation>
    <scope>NUCLEOTIDE SEQUENCE [LARGE SCALE GENOMIC DNA]</scope>
    <source>
        <strain evidence="1 2">MAE2-X</strain>
    </source>
</reference>
<organism evidence="1 2">
    <name type="scientific">Rhizobium rosettiformans</name>
    <dbReference type="NCBI Taxonomy" id="1368430"/>
    <lineage>
        <taxon>Bacteria</taxon>
        <taxon>Pseudomonadati</taxon>
        <taxon>Pseudomonadota</taxon>
        <taxon>Alphaproteobacteria</taxon>
        <taxon>Hyphomicrobiales</taxon>
        <taxon>Rhizobiaceae</taxon>
        <taxon>Rhizobium/Agrobacterium group</taxon>
        <taxon>Rhizobium</taxon>
    </lineage>
</organism>
<dbReference type="RefSeq" id="WP_203019468.1">
    <property type="nucleotide sequence ID" value="NZ_CP032405.1"/>
</dbReference>
<evidence type="ECO:0000313" key="2">
    <source>
        <dbReference type="Proteomes" id="UP000596351"/>
    </source>
</evidence>
<dbReference type="InterPro" id="IPR036388">
    <property type="entry name" value="WH-like_DNA-bd_sf"/>
</dbReference>
<dbReference type="InterPro" id="IPR036390">
    <property type="entry name" value="WH_DNA-bd_sf"/>
</dbReference>
<gene>
    <name evidence="1" type="ORF">D4A92_09265</name>
</gene>